<dbReference type="InterPro" id="IPR050483">
    <property type="entry name" value="CoA-transferase_III_domain"/>
</dbReference>
<protein>
    <submittedName>
        <fullName evidence="2">CoA transferase</fullName>
    </submittedName>
</protein>
<evidence type="ECO:0000313" key="3">
    <source>
        <dbReference type="Proteomes" id="UP000722336"/>
    </source>
</evidence>
<dbReference type="Pfam" id="PF02515">
    <property type="entry name" value="CoA_transf_3"/>
    <property type="match status" value="1"/>
</dbReference>
<feature type="region of interest" description="Disordered" evidence="1">
    <location>
        <begin position="346"/>
        <end position="369"/>
    </location>
</feature>
<accession>A0ABS6SHI2</accession>
<dbReference type="PANTHER" id="PTHR48207:SF3">
    <property type="entry name" value="SUCCINATE--HYDROXYMETHYLGLUTARATE COA-TRANSFERASE"/>
    <property type="match status" value="1"/>
</dbReference>
<dbReference type="Proteomes" id="UP000722336">
    <property type="component" value="Unassembled WGS sequence"/>
</dbReference>
<keyword evidence="3" id="KW-1185">Reference proteome</keyword>
<comment type="caution">
    <text evidence="2">The sequence shown here is derived from an EMBL/GenBank/DDBJ whole genome shotgun (WGS) entry which is preliminary data.</text>
</comment>
<dbReference type="InterPro" id="IPR003673">
    <property type="entry name" value="CoA-Trfase_fam_III"/>
</dbReference>
<organism evidence="2 3">
    <name type="scientific">Pacificimonas pallii</name>
    <dbReference type="NCBI Taxonomy" id="2827236"/>
    <lineage>
        <taxon>Bacteria</taxon>
        <taxon>Pseudomonadati</taxon>
        <taxon>Pseudomonadota</taxon>
        <taxon>Alphaproteobacteria</taxon>
        <taxon>Sphingomonadales</taxon>
        <taxon>Sphingosinicellaceae</taxon>
        <taxon>Pacificimonas</taxon>
    </lineage>
</organism>
<gene>
    <name evidence="2" type="ORF">KCG44_13890</name>
</gene>
<dbReference type="PANTHER" id="PTHR48207">
    <property type="entry name" value="SUCCINATE--HYDROXYMETHYLGLUTARATE COA-TRANSFERASE"/>
    <property type="match status" value="1"/>
</dbReference>
<dbReference type="GO" id="GO:0016740">
    <property type="term" value="F:transferase activity"/>
    <property type="evidence" value="ECO:0007669"/>
    <property type="project" value="UniProtKB-KW"/>
</dbReference>
<reference evidence="2 3" key="1">
    <citation type="submission" date="2021-04" db="EMBL/GenBank/DDBJ databases">
        <authorList>
            <person name="Pira H."/>
            <person name="Risdian C."/>
            <person name="Wink J."/>
        </authorList>
    </citation>
    <scope>NUCLEOTIDE SEQUENCE [LARGE SCALE GENOMIC DNA]</scope>
    <source>
        <strain evidence="2 3">WHA3</strain>
    </source>
</reference>
<name>A0ABS6SHI2_9SPHN</name>
<sequence>MTGPLAGVKVLDFGQIVSAPMAGMWLGDQGAEVIKVEGPEGDPLASLGPAKAGLGAMYAAVNRGKTLEVIDLSDEANRPRLEALIAWADVLIQNFRPGVAARLGLGWARAQEINDRLIYVSISGFGDDGPYAGQRVYDMAVQAISGLAGAQTLASGGKPTLMAGIVADKVTALTAAQAATAALFERETSGRGQHVECVMLDSALAFHWPDGMWNQSFIEDEKGGASAFPEYAMLNKPLPAKDGAVIIGAMQYKEAQALARAIGEDDLLNDARFSDLKRWRENGKPFWRLLAARIAEMPVAELRKGFLREDAVGAVIANAGDIADDPQVRHRSLILTLDEPGVGSVYAPRHPPRFSRTPAHAPRPAPRRL</sequence>
<keyword evidence="2" id="KW-0808">Transferase</keyword>
<dbReference type="EMBL" id="JAGSPA010000005">
    <property type="protein sequence ID" value="MBV7257872.1"/>
    <property type="molecule type" value="Genomic_DNA"/>
</dbReference>
<evidence type="ECO:0000256" key="1">
    <source>
        <dbReference type="SAM" id="MobiDB-lite"/>
    </source>
</evidence>
<proteinExistence type="predicted"/>
<dbReference type="RefSeq" id="WP_218446717.1">
    <property type="nucleotide sequence ID" value="NZ_JAGSPA010000005.1"/>
</dbReference>
<evidence type="ECO:0000313" key="2">
    <source>
        <dbReference type="EMBL" id="MBV7257872.1"/>
    </source>
</evidence>